<evidence type="ECO:0000256" key="3">
    <source>
        <dbReference type="ARBA" id="ARBA00014974"/>
    </source>
</evidence>
<feature type="domain" description="ATPase BadF/BadG/BcrA/BcrD type" evidence="5">
    <location>
        <begin position="11"/>
        <end position="288"/>
    </location>
</feature>
<dbReference type="Proteomes" id="UP000639338">
    <property type="component" value="Unassembled WGS sequence"/>
</dbReference>
<proteinExistence type="inferred from homology"/>
<sequence>MEKPEDIIIGGIEGGGTHSSLIVMDGKGNQLANIKGSSTNHWQIGMKETAKRIASMIDQAKEKLNIPDEHPLDCVGLCLSGCEERETNAKLVKTLQEDFPNISKEYVVESDTIGSLQTGCKNRGIVLIAGTGSNGLLVNSDGTTSSCGGWGHMMGDEGSAYWIAHKACKYIFDDIDGLEKAPQSITYVWDIFKNFFQVNNQHEMLRHLYNDFDKSKFAMVTEKIAHGCQENDELSLLLFSQAGQYLAKHITGLLSKNSKFKNEKLRVICVGSVWKSWEFLKESFIKKIHESNIIDELILLRLTTSSAVGACYVAADKINCNSLVKTHDKNCDEFFTYKRDEY</sequence>
<dbReference type="GO" id="GO:0045127">
    <property type="term" value="F:N-acetylglucosamine kinase activity"/>
    <property type="evidence" value="ECO:0007669"/>
    <property type="project" value="UniProtKB-EC"/>
</dbReference>
<name>A0A834XZW5_APHGI</name>
<dbReference type="EMBL" id="JACMRX010000003">
    <property type="protein sequence ID" value="KAF7993946.1"/>
    <property type="molecule type" value="Genomic_DNA"/>
</dbReference>
<organism evidence="6 7">
    <name type="scientific">Aphidius gifuensis</name>
    <name type="common">Parasitoid wasp</name>
    <dbReference type="NCBI Taxonomy" id="684658"/>
    <lineage>
        <taxon>Eukaryota</taxon>
        <taxon>Metazoa</taxon>
        <taxon>Ecdysozoa</taxon>
        <taxon>Arthropoda</taxon>
        <taxon>Hexapoda</taxon>
        <taxon>Insecta</taxon>
        <taxon>Pterygota</taxon>
        <taxon>Neoptera</taxon>
        <taxon>Endopterygota</taxon>
        <taxon>Hymenoptera</taxon>
        <taxon>Apocrita</taxon>
        <taxon>Ichneumonoidea</taxon>
        <taxon>Braconidae</taxon>
        <taxon>Aphidiinae</taxon>
        <taxon>Aphidius</taxon>
    </lineage>
</organism>
<dbReference type="Gene3D" id="3.30.420.40">
    <property type="match status" value="2"/>
</dbReference>
<evidence type="ECO:0000313" key="6">
    <source>
        <dbReference type="EMBL" id="KAF7993946.1"/>
    </source>
</evidence>
<dbReference type="InterPro" id="IPR002731">
    <property type="entry name" value="ATPase_BadF"/>
</dbReference>
<evidence type="ECO:0000256" key="2">
    <source>
        <dbReference type="ARBA" id="ARBA00012122"/>
    </source>
</evidence>
<dbReference type="Pfam" id="PF01869">
    <property type="entry name" value="BcrAD_BadFG"/>
    <property type="match status" value="1"/>
</dbReference>
<dbReference type="InterPro" id="IPR039758">
    <property type="entry name" value="NAGK-like"/>
</dbReference>
<dbReference type="AlphaFoldDB" id="A0A834XZW5"/>
<evidence type="ECO:0000256" key="1">
    <source>
        <dbReference type="ARBA" id="ARBA00006198"/>
    </source>
</evidence>
<dbReference type="InterPro" id="IPR043129">
    <property type="entry name" value="ATPase_NBD"/>
</dbReference>
<dbReference type="CDD" id="cd24078">
    <property type="entry name" value="ASKHA_NBD_NAGK_meta"/>
    <property type="match status" value="1"/>
</dbReference>
<accession>A0A834XZW5</accession>
<dbReference type="PANTHER" id="PTHR12862:SF0">
    <property type="entry name" value="N-ACETYL-D-GLUCOSAMINE KINASE"/>
    <property type="match status" value="1"/>
</dbReference>
<dbReference type="EC" id="2.7.1.59" evidence="2"/>
<protein>
    <recommendedName>
        <fullName evidence="3">N-acetyl-D-glucosamine kinase</fullName>
        <ecNumber evidence="2">2.7.1.59</ecNumber>
    </recommendedName>
    <alternativeName>
        <fullName evidence="4">GlcNAc kinase</fullName>
    </alternativeName>
</protein>
<comment type="similarity">
    <text evidence="1">Belongs to the eukaryotic-type N-acetylglucosamine kinase family.</text>
</comment>
<gene>
    <name evidence="6" type="ORF">HCN44_011215</name>
</gene>
<dbReference type="SUPFAM" id="SSF53067">
    <property type="entry name" value="Actin-like ATPase domain"/>
    <property type="match status" value="2"/>
</dbReference>
<dbReference type="PANTHER" id="PTHR12862">
    <property type="entry name" value="BADF TYPE ATPASE DOMAIN-CONTAINING PROTEIN"/>
    <property type="match status" value="1"/>
</dbReference>
<reference evidence="6 7" key="1">
    <citation type="submission" date="2020-08" db="EMBL/GenBank/DDBJ databases">
        <title>Aphidius gifuensis genome sequencing and assembly.</title>
        <authorList>
            <person name="Du Z."/>
        </authorList>
    </citation>
    <scope>NUCLEOTIDE SEQUENCE [LARGE SCALE GENOMIC DNA]</scope>
    <source>
        <strain evidence="6">YNYX2018</strain>
        <tissue evidence="6">Adults</tissue>
    </source>
</reference>
<evidence type="ECO:0000256" key="4">
    <source>
        <dbReference type="ARBA" id="ARBA00031123"/>
    </source>
</evidence>
<keyword evidence="7" id="KW-1185">Reference proteome</keyword>
<dbReference type="OrthoDB" id="311172at2759"/>
<evidence type="ECO:0000259" key="5">
    <source>
        <dbReference type="Pfam" id="PF01869"/>
    </source>
</evidence>
<comment type="caution">
    <text evidence="6">The sequence shown here is derived from an EMBL/GenBank/DDBJ whole genome shotgun (WGS) entry which is preliminary data.</text>
</comment>
<evidence type="ECO:0000313" key="7">
    <source>
        <dbReference type="Proteomes" id="UP000639338"/>
    </source>
</evidence>